<dbReference type="PANTHER" id="PTHR46211:SF14">
    <property type="entry name" value="GLYCEROPHOSPHODIESTER PHOSPHODIESTERASE"/>
    <property type="match status" value="1"/>
</dbReference>
<dbReference type="Gene3D" id="3.20.20.190">
    <property type="entry name" value="Phosphatidylinositol (PI) phosphodiesterase"/>
    <property type="match status" value="1"/>
</dbReference>
<protein>
    <submittedName>
        <fullName evidence="1">Glycerophosphodiester phosphodiesterase</fullName>
    </submittedName>
</protein>
<evidence type="ECO:0000313" key="2">
    <source>
        <dbReference type="Proteomes" id="UP001276854"/>
    </source>
</evidence>
<sequence>MAVITAHSGCDGTKDNSTEFIRYALNSEADCMEADVRRNQAGALILSHNKTEEECVTLQEAFRILKQFPEKQMNCDLKEEGLEVSVYQLAGENGVRHQLIYSGEIDLNLLAEKEKWYPEVQVYINPENLQQDFYEWMAEEGALKKLEELLADVKGYPVSCINMEYHIYTDETIKLLAKMQVLGSAWTVNERDDIRRLLKKGLFNITTRNLTTALELKGEAKG</sequence>
<dbReference type="CDD" id="cd08556">
    <property type="entry name" value="GDPD"/>
    <property type="match status" value="1"/>
</dbReference>
<name>A0ABU4GU29_9CLOT</name>
<dbReference type="InterPro" id="IPR017946">
    <property type="entry name" value="PLC-like_Pdiesterase_TIM-brl"/>
</dbReference>
<dbReference type="PANTHER" id="PTHR46211">
    <property type="entry name" value="GLYCEROPHOSPHORYL DIESTER PHOSPHODIESTERASE"/>
    <property type="match status" value="1"/>
</dbReference>
<dbReference type="SUPFAM" id="SSF51695">
    <property type="entry name" value="PLC-like phosphodiesterases"/>
    <property type="match status" value="1"/>
</dbReference>
<dbReference type="RefSeq" id="WP_318065908.1">
    <property type="nucleotide sequence ID" value="NZ_JAWONS010000280.1"/>
</dbReference>
<organism evidence="1 2">
    <name type="scientific">Clostridium boliviensis</name>
    <dbReference type="NCBI Taxonomy" id="318465"/>
    <lineage>
        <taxon>Bacteria</taxon>
        <taxon>Bacillati</taxon>
        <taxon>Bacillota</taxon>
        <taxon>Clostridia</taxon>
        <taxon>Eubacteriales</taxon>
        <taxon>Clostridiaceae</taxon>
        <taxon>Clostridium</taxon>
    </lineage>
</organism>
<gene>
    <name evidence="1" type="ORF">RZO55_19285</name>
</gene>
<keyword evidence="2" id="KW-1185">Reference proteome</keyword>
<evidence type="ECO:0000313" key="1">
    <source>
        <dbReference type="EMBL" id="MDW2799722.1"/>
    </source>
</evidence>
<dbReference type="EMBL" id="JAWONS010000280">
    <property type="protein sequence ID" value="MDW2799722.1"/>
    <property type="molecule type" value="Genomic_DNA"/>
</dbReference>
<proteinExistence type="predicted"/>
<accession>A0ABU4GU29</accession>
<reference evidence="1 2" key="1">
    <citation type="submission" date="2023-10" db="EMBL/GenBank/DDBJ databases">
        <title>A novel Glycoside Hydrolase 43-Like Enzyme from Clostrdium boliviensis is an Endo-xylanase, and a Candidate for Xylooligosaccharides Production from Different Xylan Substrates.</title>
        <authorList>
            <person name="Alvarez M.T."/>
            <person name="Rocabado-Villegas L.R."/>
            <person name="Salas-Veizaga D.M."/>
            <person name="Linares-Pasten J.A."/>
            <person name="Gudmundsdottir E.E."/>
            <person name="Hreggvidsson G.O."/>
            <person name="Adlercreutz P."/>
            <person name="Nordberg Karlsson E."/>
        </authorList>
    </citation>
    <scope>NUCLEOTIDE SEQUENCE [LARGE SCALE GENOMIC DNA]</scope>
    <source>
        <strain evidence="1 2">E-1</strain>
    </source>
</reference>
<comment type="caution">
    <text evidence="1">The sequence shown here is derived from an EMBL/GenBank/DDBJ whole genome shotgun (WGS) entry which is preliminary data.</text>
</comment>
<dbReference type="Proteomes" id="UP001276854">
    <property type="component" value="Unassembled WGS sequence"/>
</dbReference>